<organism evidence="17 18">
    <name type="scientific">Pseudoalteromonas rubra</name>
    <dbReference type="NCBI Taxonomy" id="43658"/>
    <lineage>
        <taxon>Bacteria</taxon>
        <taxon>Pseudomonadati</taxon>
        <taxon>Pseudomonadota</taxon>
        <taxon>Gammaproteobacteria</taxon>
        <taxon>Alteromonadales</taxon>
        <taxon>Pseudoalteromonadaceae</taxon>
        <taxon>Pseudoalteromonas</taxon>
    </lineage>
</organism>
<comment type="function">
    <text evidence="10 13">Catalyzes the ATP-dependent amidation of deamido-NAD to form NAD. Uses ammonia as a nitrogen source.</text>
</comment>
<dbReference type="NCBIfam" id="NF001979">
    <property type="entry name" value="PRK00768.1"/>
    <property type="match status" value="1"/>
</dbReference>
<feature type="binding site" description="in other chain" evidence="13">
    <location>
        <position position="179"/>
    </location>
    <ligand>
        <name>deamido-NAD(+)</name>
        <dbReference type="ChEBI" id="CHEBI:58437"/>
        <note>ligand shared between two neighboring subunits</note>
    </ligand>
</feature>
<evidence type="ECO:0000256" key="9">
    <source>
        <dbReference type="ARBA" id="ARBA00051206"/>
    </source>
</evidence>
<dbReference type="GO" id="GO:0003952">
    <property type="term" value="F:NAD+ synthase (glutamine-hydrolyzing) activity"/>
    <property type="evidence" value="ECO:0007669"/>
    <property type="project" value="InterPro"/>
</dbReference>
<dbReference type="AlphaFoldDB" id="A0A8T0CA44"/>
<dbReference type="PANTHER" id="PTHR23090:SF7">
    <property type="entry name" value="NH(3)-DEPENDENT NAD(+) SYNTHETASE"/>
    <property type="match status" value="1"/>
</dbReference>
<evidence type="ECO:0000256" key="7">
    <source>
        <dbReference type="ARBA" id="ARBA00022842"/>
    </source>
</evidence>
<keyword evidence="5 13" id="KW-0547">Nucleotide-binding</keyword>
<feature type="binding site" evidence="13">
    <location>
        <begin position="43"/>
        <end position="50"/>
    </location>
    <ligand>
        <name>ATP</name>
        <dbReference type="ChEBI" id="CHEBI:30616"/>
    </ligand>
</feature>
<dbReference type="GO" id="GO:0004359">
    <property type="term" value="F:glutaminase activity"/>
    <property type="evidence" value="ECO:0007669"/>
    <property type="project" value="InterPro"/>
</dbReference>
<gene>
    <name evidence="13 17" type="primary">nadE</name>
    <name evidence="17" type="ORF">PRUB_a4665</name>
</gene>
<evidence type="ECO:0000256" key="4">
    <source>
        <dbReference type="ARBA" id="ARBA00022723"/>
    </source>
</evidence>
<evidence type="ECO:0000256" key="6">
    <source>
        <dbReference type="ARBA" id="ARBA00022840"/>
    </source>
</evidence>
<evidence type="ECO:0000313" key="18">
    <source>
        <dbReference type="Proteomes" id="UP000016480"/>
    </source>
</evidence>
<dbReference type="InterPro" id="IPR022310">
    <property type="entry name" value="NAD/GMP_synthase"/>
</dbReference>
<dbReference type="GO" id="GO:0046872">
    <property type="term" value="F:metal ion binding"/>
    <property type="evidence" value="ECO:0007669"/>
    <property type="project" value="UniProtKB-KW"/>
</dbReference>
<keyword evidence="3 13" id="KW-0436">Ligase</keyword>
<feature type="domain" description="NAD/GMP synthase" evidence="16">
    <location>
        <begin position="21"/>
        <end position="270"/>
    </location>
</feature>
<evidence type="ECO:0000256" key="8">
    <source>
        <dbReference type="ARBA" id="ARBA00023027"/>
    </source>
</evidence>
<proteinExistence type="inferred from homology"/>
<feature type="binding site" evidence="13">
    <location>
        <position position="166"/>
    </location>
    <ligand>
        <name>ATP</name>
        <dbReference type="ChEBI" id="CHEBI:30616"/>
    </ligand>
</feature>
<keyword evidence="6 13" id="KW-0067">ATP-binding</keyword>
<evidence type="ECO:0000256" key="13">
    <source>
        <dbReference type="HAMAP-Rule" id="MF_00193"/>
    </source>
</evidence>
<accession>A0A8T0CA44</accession>
<evidence type="ECO:0000256" key="5">
    <source>
        <dbReference type="ARBA" id="ARBA00022741"/>
    </source>
</evidence>
<comment type="pathway">
    <text evidence="13">Cofactor biosynthesis; NAD(+) biosynthesis; NAD(+) from deamido-NAD(+) (ammonia route): step 1/1.</text>
</comment>
<dbReference type="RefSeq" id="WP_010387053.1">
    <property type="nucleotide sequence ID" value="NZ_AHCD03000030.1"/>
</dbReference>
<comment type="similarity">
    <text evidence="1 13 14">Belongs to the NAD synthetase family.</text>
</comment>
<evidence type="ECO:0000256" key="14">
    <source>
        <dbReference type="RuleBase" id="RU003811"/>
    </source>
</evidence>
<comment type="catalytic activity">
    <reaction evidence="9 13 15">
        <text>deamido-NAD(+) + NH4(+) + ATP = AMP + diphosphate + NAD(+) + H(+)</text>
        <dbReference type="Rhea" id="RHEA:21188"/>
        <dbReference type="ChEBI" id="CHEBI:15378"/>
        <dbReference type="ChEBI" id="CHEBI:28938"/>
        <dbReference type="ChEBI" id="CHEBI:30616"/>
        <dbReference type="ChEBI" id="CHEBI:33019"/>
        <dbReference type="ChEBI" id="CHEBI:57540"/>
        <dbReference type="ChEBI" id="CHEBI:58437"/>
        <dbReference type="ChEBI" id="CHEBI:456215"/>
        <dbReference type="EC" id="6.3.1.5"/>
    </reaction>
</comment>
<dbReference type="GO" id="GO:0005524">
    <property type="term" value="F:ATP binding"/>
    <property type="evidence" value="ECO:0007669"/>
    <property type="project" value="UniProtKB-UniRule"/>
</dbReference>
<feature type="binding site" evidence="13">
    <location>
        <position position="195"/>
    </location>
    <ligand>
        <name>ATP</name>
        <dbReference type="ChEBI" id="CHEBI:30616"/>
    </ligand>
</feature>
<dbReference type="Pfam" id="PF02540">
    <property type="entry name" value="NAD_synthase"/>
    <property type="match status" value="1"/>
</dbReference>
<protein>
    <recommendedName>
        <fullName evidence="12 13">NH(3)-dependent NAD(+) synthetase</fullName>
        <ecNumber evidence="11 13">6.3.1.5</ecNumber>
    </recommendedName>
</protein>
<reference evidence="17 18" key="1">
    <citation type="journal article" date="2012" name="J. Bacteriol.">
        <title>Genome sequence of the cycloprodigiosin-producing bacterial strain Pseudoalteromonas rubra ATCC 29570(T).</title>
        <authorList>
            <person name="Xie B.B."/>
            <person name="Shu Y.L."/>
            <person name="Qin Q.L."/>
            <person name="Rong J.C."/>
            <person name="Zhang X.Y."/>
            <person name="Chen X.L."/>
            <person name="Zhou B.C."/>
            <person name="Zhang Y.Z."/>
        </authorList>
    </citation>
    <scope>NUCLEOTIDE SEQUENCE [LARGE SCALE GENOMIC DNA]</scope>
    <source>
        <strain evidence="17 18">DSM 6842</strain>
    </source>
</reference>
<evidence type="ECO:0000256" key="12">
    <source>
        <dbReference type="ARBA" id="ARBA00070926"/>
    </source>
</evidence>
<dbReference type="Proteomes" id="UP000016480">
    <property type="component" value="Unassembled WGS sequence"/>
</dbReference>
<evidence type="ECO:0000256" key="2">
    <source>
        <dbReference type="ARBA" id="ARBA00011738"/>
    </source>
</evidence>
<dbReference type="HAMAP" id="MF_00193">
    <property type="entry name" value="NadE_ammonia_dep"/>
    <property type="match status" value="1"/>
</dbReference>
<dbReference type="InterPro" id="IPR022926">
    <property type="entry name" value="NH(3)-dep_NAD(+)_synth"/>
</dbReference>
<comment type="caution">
    <text evidence="17">The sequence shown here is derived from an EMBL/GenBank/DDBJ whole genome shotgun (WGS) entry which is preliminary data.</text>
</comment>
<dbReference type="EMBL" id="AHCD03000030">
    <property type="protein sequence ID" value="KAF7787556.1"/>
    <property type="molecule type" value="Genomic_DNA"/>
</dbReference>
<keyword evidence="8 13" id="KW-0520">NAD</keyword>
<dbReference type="InterPro" id="IPR014729">
    <property type="entry name" value="Rossmann-like_a/b/a_fold"/>
</dbReference>
<dbReference type="SUPFAM" id="SSF52402">
    <property type="entry name" value="Adenine nucleotide alpha hydrolases-like"/>
    <property type="match status" value="1"/>
</dbReference>
<evidence type="ECO:0000259" key="16">
    <source>
        <dbReference type="Pfam" id="PF02540"/>
    </source>
</evidence>
<keyword evidence="7 13" id="KW-0460">Magnesium</keyword>
<comment type="subunit">
    <text evidence="2 13">Homodimer.</text>
</comment>
<dbReference type="GeneID" id="61357091"/>
<name>A0A8T0CA44_9GAMM</name>
<evidence type="ECO:0000256" key="15">
    <source>
        <dbReference type="RuleBase" id="RU003812"/>
    </source>
</evidence>
<feature type="binding site" evidence="13">
    <location>
        <position position="186"/>
    </location>
    <ligand>
        <name>deamido-NAD(+)</name>
        <dbReference type="ChEBI" id="CHEBI:58437"/>
        <note>ligand shared between two neighboring subunits</note>
    </ligand>
</feature>
<dbReference type="PANTHER" id="PTHR23090">
    <property type="entry name" value="NH 3 /GLUTAMINE-DEPENDENT NAD + SYNTHETASE"/>
    <property type="match status" value="1"/>
</dbReference>
<sequence length="278" mass="30352">MREAIIAEMKVQPTIDVAAEVARRVQFIKQTLISAHCHSLVLGISGGVDSSTCGRLCQLAIDELNAEKGRQGYQFIAMRLPYGTQADEDEAQQALSFIQPTKRLTVNIKAAADAMHDQALQAMQGSETELPSAALVDFVKGNVKARQRMVAQYEIAGLTRGLVVGTDHSAENITGFYTKFGDGACDLAPLFGLSKRQVRALADHLGAPQSLVHKTPTADLECDRPGLADEEALGLSYDDIDDFLEGKPISLDVEQLLVDIYQKTQHKRKPIPTIYDDE</sequence>
<dbReference type="GO" id="GO:0005737">
    <property type="term" value="C:cytoplasm"/>
    <property type="evidence" value="ECO:0007669"/>
    <property type="project" value="InterPro"/>
</dbReference>
<keyword evidence="4 13" id="KW-0479">Metal-binding</keyword>
<dbReference type="Gene3D" id="3.40.50.620">
    <property type="entry name" value="HUPs"/>
    <property type="match status" value="1"/>
</dbReference>
<evidence type="ECO:0000256" key="11">
    <source>
        <dbReference type="ARBA" id="ARBA00066987"/>
    </source>
</evidence>
<evidence type="ECO:0000256" key="1">
    <source>
        <dbReference type="ARBA" id="ARBA00005859"/>
    </source>
</evidence>
<dbReference type="FunFam" id="3.40.50.620:FF:000015">
    <property type="entry name" value="NH(3)-dependent NAD(+) synthetase"/>
    <property type="match status" value="1"/>
</dbReference>
<feature type="binding site" description="in other chain" evidence="13">
    <location>
        <position position="146"/>
    </location>
    <ligand>
        <name>deamido-NAD(+)</name>
        <dbReference type="ChEBI" id="CHEBI:58437"/>
        <note>ligand shared between two neighboring subunits</note>
    </ligand>
</feature>
<feature type="binding site" evidence="13">
    <location>
        <position position="171"/>
    </location>
    <ligand>
        <name>Mg(2+)</name>
        <dbReference type="ChEBI" id="CHEBI:18420"/>
    </ligand>
</feature>
<evidence type="ECO:0000256" key="3">
    <source>
        <dbReference type="ARBA" id="ARBA00022598"/>
    </source>
</evidence>
<dbReference type="GO" id="GO:0008795">
    <property type="term" value="F:NAD+ synthase activity"/>
    <property type="evidence" value="ECO:0007669"/>
    <property type="project" value="UniProtKB-UniRule"/>
</dbReference>
<dbReference type="NCBIfam" id="TIGR00552">
    <property type="entry name" value="nadE"/>
    <property type="match status" value="1"/>
</dbReference>
<dbReference type="CDD" id="cd00553">
    <property type="entry name" value="NAD_synthase"/>
    <property type="match status" value="1"/>
</dbReference>
<evidence type="ECO:0000313" key="17">
    <source>
        <dbReference type="EMBL" id="KAF7787556.1"/>
    </source>
</evidence>
<feature type="binding site" evidence="13">
    <location>
        <position position="217"/>
    </location>
    <ligand>
        <name>ATP</name>
        <dbReference type="ChEBI" id="CHEBI:30616"/>
    </ligand>
</feature>
<evidence type="ECO:0000256" key="10">
    <source>
        <dbReference type="ARBA" id="ARBA00055966"/>
    </source>
</evidence>
<dbReference type="GO" id="GO:0009435">
    <property type="term" value="P:NAD+ biosynthetic process"/>
    <property type="evidence" value="ECO:0007669"/>
    <property type="project" value="UniProtKB-UniRule"/>
</dbReference>
<feature type="binding site" evidence="13">
    <location>
        <position position="49"/>
    </location>
    <ligand>
        <name>Mg(2+)</name>
        <dbReference type="ChEBI" id="CHEBI:18420"/>
    </ligand>
</feature>
<dbReference type="InterPro" id="IPR003694">
    <property type="entry name" value="NAD_synthase"/>
</dbReference>
<feature type="binding site" description="in other chain" evidence="13">
    <location>
        <begin position="266"/>
        <end position="267"/>
    </location>
    <ligand>
        <name>deamido-NAD(+)</name>
        <dbReference type="ChEBI" id="CHEBI:58437"/>
        <note>ligand shared between two neighboring subunits</note>
    </ligand>
</feature>
<dbReference type="EC" id="6.3.1.5" evidence="11 13"/>